<keyword evidence="3" id="KW-1185">Reference proteome</keyword>
<reference evidence="2" key="1">
    <citation type="submission" date="2022-04" db="EMBL/GenBank/DDBJ databases">
        <title>Carnegiea gigantea Genome sequencing and assembly v2.</title>
        <authorList>
            <person name="Copetti D."/>
            <person name="Sanderson M.J."/>
            <person name="Burquez A."/>
            <person name="Wojciechowski M.F."/>
        </authorList>
    </citation>
    <scope>NUCLEOTIDE SEQUENCE</scope>
    <source>
        <strain evidence="2">SGP5-SGP5p</strain>
        <tissue evidence="2">Aerial part</tissue>
    </source>
</reference>
<feature type="region of interest" description="Disordered" evidence="1">
    <location>
        <begin position="1"/>
        <end position="43"/>
    </location>
</feature>
<name>A0A9Q1JSB7_9CARY</name>
<evidence type="ECO:0000313" key="3">
    <source>
        <dbReference type="Proteomes" id="UP001153076"/>
    </source>
</evidence>
<sequence>MGERSFLLSTHLPGAGDPSWDEKLVDAPSEDEHLDELSEEEEEVSPEVELVLVEATLAPDLHLRTEDTRGGGILAARPRGSTWFKKRPRVGNLFRFPRLILLGDARHRLAINKGREVRELRMATLHLETDQPLGTSPLDEEDDDIIYKYNKLCFEGSIHSSPASTKSEYNGSPYGYSSSLDTEGASLKPRAPVGPLEDVRPADGFIGHKARAPLSLYSMFSNQNSKGPQCSCCRALRRDSARDIPLGNLVHNYGVEDRLHHFGDVGVLSVPRSHAEIETRTEDKGGASDPGSRSPSAAIERFLGRIRPPSRC</sequence>
<organism evidence="2 3">
    <name type="scientific">Carnegiea gigantea</name>
    <dbReference type="NCBI Taxonomy" id="171969"/>
    <lineage>
        <taxon>Eukaryota</taxon>
        <taxon>Viridiplantae</taxon>
        <taxon>Streptophyta</taxon>
        <taxon>Embryophyta</taxon>
        <taxon>Tracheophyta</taxon>
        <taxon>Spermatophyta</taxon>
        <taxon>Magnoliopsida</taxon>
        <taxon>eudicotyledons</taxon>
        <taxon>Gunneridae</taxon>
        <taxon>Pentapetalae</taxon>
        <taxon>Caryophyllales</taxon>
        <taxon>Cactineae</taxon>
        <taxon>Cactaceae</taxon>
        <taxon>Cactoideae</taxon>
        <taxon>Echinocereeae</taxon>
        <taxon>Carnegiea</taxon>
    </lineage>
</organism>
<evidence type="ECO:0000256" key="1">
    <source>
        <dbReference type="SAM" id="MobiDB-lite"/>
    </source>
</evidence>
<protein>
    <submittedName>
        <fullName evidence="2">Uncharacterized protein</fullName>
    </submittedName>
</protein>
<feature type="compositionally biased region" description="Basic and acidic residues" evidence="1">
    <location>
        <begin position="277"/>
        <end position="286"/>
    </location>
</feature>
<dbReference type="EMBL" id="JAKOGI010000835">
    <property type="protein sequence ID" value="KAJ8429992.1"/>
    <property type="molecule type" value="Genomic_DNA"/>
</dbReference>
<accession>A0A9Q1JSB7</accession>
<proteinExistence type="predicted"/>
<evidence type="ECO:0000313" key="2">
    <source>
        <dbReference type="EMBL" id="KAJ8429992.1"/>
    </source>
</evidence>
<feature type="compositionally biased region" description="Acidic residues" evidence="1">
    <location>
        <begin position="28"/>
        <end position="43"/>
    </location>
</feature>
<dbReference type="Proteomes" id="UP001153076">
    <property type="component" value="Unassembled WGS sequence"/>
</dbReference>
<comment type="caution">
    <text evidence="2">The sequence shown here is derived from an EMBL/GenBank/DDBJ whole genome shotgun (WGS) entry which is preliminary data.</text>
</comment>
<dbReference type="AlphaFoldDB" id="A0A9Q1JSB7"/>
<gene>
    <name evidence="2" type="ORF">Cgig2_033917</name>
</gene>
<feature type="region of interest" description="Disordered" evidence="1">
    <location>
        <begin position="277"/>
        <end position="300"/>
    </location>
</feature>